<dbReference type="PATRIC" id="fig|1262666.3.peg.680"/>
<comment type="caution">
    <text evidence="1">The sequence shown here is derived from an EMBL/GenBank/DDBJ whole genome shotgun (WGS) entry which is preliminary data.</text>
</comment>
<proteinExistence type="predicted"/>
<gene>
    <name evidence="1" type="ORF">PCS_00674</name>
</gene>
<evidence type="ECO:0000313" key="2">
    <source>
        <dbReference type="Proteomes" id="UP000011922"/>
    </source>
</evidence>
<reference evidence="1 2" key="1">
    <citation type="journal article" date="2013" name="Genome Announc.">
        <title>Draft Genome Sequence for Desulfovibrio africanus Strain PCS.</title>
        <authorList>
            <person name="Brown S.D."/>
            <person name="Utturkar S.M."/>
            <person name="Arkin A.P."/>
            <person name="Deutschbauer A.M."/>
            <person name="Elias D.A."/>
            <person name="Hazen T.C."/>
            <person name="Chakraborty R."/>
        </authorList>
    </citation>
    <scope>NUCLEOTIDE SEQUENCE [LARGE SCALE GENOMIC DNA]</scope>
    <source>
        <strain evidence="1 2">PCS</strain>
    </source>
</reference>
<dbReference type="Proteomes" id="UP000011922">
    <property type="component" value="Unassembled WGS sequence"/>
</dbReference>
<evidence type="ECO:0000313" key="1">
    <source>
        <dbReference type="EMBL" id="EMG39032.1"/>
    </source>
</evidence>
<sequence length="44" mass="4908">MSPNKSAFTIVNQVPYGELTCTREPRDSPPVALITFVQAVMLER</sequence>
<organism evidence="1 2">
    <name type="scientific">Desulfocurvibacter africanus PCS</name>
    <dbReference type="NCBI Taxonomy" id="1262666"/>
    <lineage>
        <taxon>Bacteria</taxon>
        <taxon>Pseudomonadati</taxon>
        <taxon>Thermodesulfobacteriota</taxon>
        <taxon>Desulfovibrionia</taxon>
        <taxon>Desulfovibrionales</taxon>
        <taxon>Desulfovibrionaceae</taxon>
        <taxon>Desulfocurvibacter</taxon>
    </lineage>
</organism>
<name>M5PXL0_DESAF</name>
<accession>M5PXL0</accession>
<dbReference type="EMBL" id="AOSV01000003">
    <property type="protein sequence ID" value="EMG39032.1"/>
    <property type="molecule type" value="Genomic_DNA"/>
</dbReference>
<dbReference type="AlphaFoldDB" id="M5PXL0"/>
<protein>
    <submittedName>
        <fullName evidence="1">Uncharacterized protein</fullName>
    </submittedName>
</protein>